<name>A0A2M6UHY2_9BRAD</name>
<organism evidence="1 2">
    <name type="scientific">Bradyrhizobium nitroreducens</name>
    <dbReference type="NCBI Taxonomy" id="709803"/>
    <lineage>
        <taxon>Bacteria</taxon>
        <taxon>Pseudomonadati</taxon>
        <taxon>Pseudomonadota</taxon>
        <taxon>Alphaproteobacteria</taxon>
        <taxon>Hyphomicrobiales</taxon>
        <taxon>Nitrobacteraceae</taxon>
        <taxon>Bradyrhizobium</taxon>
    </lineage>
</organism>
<dbReference type="AlphaFoldDB" id="A0A2M6UHY2"/>
<dbReference type="Proteomes" id="UP000228930">
    <property type="component" value="Unassembled WGS sequence"/>
</dbReference>
<comment type="caution">
    <text evidence="1">The sequence shown here is derived from an EMBL/GenBank/DDBJ whole genome shotgun (WGS) entry which is preliminary data.</text>
</comment>
<sequence length="336" mass="37278">MKDFWIACGHHLLDRNASGGLVVTDEFLKAYFARPELMPPDEACAVERRLHRDMLANPRRPVEADEIAAMADADARENWQFVLSLRDLLLRHPTLEAAYLALVRSGTNSLPPLFVNHLVHVIMRNALDGCEDPFVLRAAELFFRQQRILPHEQALLLGDEEIVGGRSPTPVLSLMSMLLGAVTDAQLDVLSEESADAYWLRSDQFDMALDLTGGGAGPAALAQVITRWISHLLGIEVVVEPLTALHNAKLAWYVGLDAEATRLGDRLWRGETLDERDEGRVLALFRLSFADPGVVADDVKGEPVYLILAMMADQKVRMKPQNLLTGLPIKHLEVAT</sequence>
<accession>A0A2M6UHY2</accession>
<dbReference type="InterPro" id="IPR045932">
    <property type="entry name" value="DUF6352"/>
</dbReference>
<dbReference type="EMBL" id="LFJC01000003">
    <property type="protein sequence ID" value="PIT04135.1"/>
    <property type="molecule type" value="Genomic_DNA"/>
</dbReference>
<evidence type="ECO:0000313" key="1">
    <source>
        <dbReference type="EMBL" id="PIT04135.1"/>
    </source>
</evidence>
<evidence type="ECO:0000313" key="2">
    <source>
        <dbReference type="Proteomes" id="UP000228930"/>
    </source>
</evidence>
<protein>
    <submittedName>
        <fullName evidence="1">Uncharacterized protein</fullName>
    </submittedName>
</protein>
<dbReference type="Pfam" id="PF19879">
    <property type="entry name" value="DUF6352"/>
    <property type="match status" value="1"/>
</dbReference>
<gene>
    <name evidence="1" type="ORF">TSA1_27725</name>
</gene>
<proteinExistence type="predicted"/>
<keyword evidence="2" id="KW-1185">Reference proteome</keyword>
<reference evidence="1 2" key="1">
    <citation type="submission" date="2015-06" db="EMBL/GenBank/DDBJ databases">
        <title>Comparative genome analysis of nirS-carrying Bradyrhizobium sp. strains.</title>
        <authorList>
            <person name="Ishii S."/>
            <person name="Jang J."/>
            <person name="Nishizawa T."/>
            <person name="Senoo K."/>
        </authorList>
    </citation>
    <scope>NUCLEOTIDE SEQUENCE [LARGE SCALE GENOMIC DNA]</scope>
    <source>
        <strain evidence="1 2">TSA1</strain>
    </source>
</reference>
<dbReference type="RefSeq" id="WP_100179255.1">
    <property type="nucleotide sequence ID" value="NZ_LFJC01000003.1"/>
</dbReference>